<dbReference type="SUPFAM" id="SSF56281">
    <property type="entry name" value="Metallo-hydrolase/oxidoreductase"/>
    <property type="match status" value="1"/>
</dbReference>
<sequence length="482" mass="53068">MEKLENLKNMLIEQIYTGCLAQGAYYIESNGEAAIIDPLREVQPYIEKAERRNAKIKYVFETHFHADFVSGHKDLSAKTGAPIVFGPTSMKMGFDAIVATDGQEFPIGKAKIRVIHTPGHTMESTCYLLINEEGKEEALFTGDTLFIGDVGRPDLAQKVVKDLTQDKLAGHLYDSLRNKIMPLADDIIVYPAHGAGSACGKNMSKETSDTLGNQKKTNYALQDMTKEQFIKEVTTGLTPPPSYFPQNVMMNIQGYDSIDEVLHRGINPLSPAAFEAAANETGAVVLDTRDAQTFAKGFIPNSINIGIDGSFAVWVGALIPDLKQEILVVAEEGREEEVITRLARVGYDYCIGYLKGGFAAWKADGREVDHIESVSAEQLAEIIEEKGKVNILDVRKNSEYLSEHVMDAENAPLDYINDSMTKVDKNKTYYVHCAGGYRSMVFASILKARGYDNLIDVKGGFTALKSSGLFPVSEYVCPTTLL</sequence>
<dbReference type="SUPFAM" id="SSF52821">
    <property type="entry name" value="Rhodanese/Cell cycle control phosphatase"/>
    <property type="match status" value="2"/>
</dbReference>
<dbReference type="Pfam" id="PF00581">
    <property type="entry name" value="Rhodanese"/>
    <property type="match status" value="2"/>
</dbReference>
<dbReference type="InterPro" id="IPR036866">
    <property type="entry name" value="RibonucZ/Hydroxyglut_hydro"/>
</dbReference>
<evidence type="ECO:0000256" key="1">
    <source>
        <dbReference type="ARBA" id="ARBA00022723"/>
    </source>
</evidence>
<keyword evidence="4" id="KW-1185">Reference proteome</keyword>
<feature type="domain" description="Rhodanese" evidence="2">
    <location>
        <begin position="279"/>
        <end position="370"/>
    </location>
</feature>
<dbReference type="AlphaFoldDB" id="M7XBC6"/>
<dbReference type="FunCoup" id="M7XBC6">
    <property type="interactions" value="2"/>
</dbReference>
<gene>
    <name evidence="3" type="ORF">C943_01832</name>
</gene>
<dbReference type="Pfam" id="PF00753">
    <property type="entry name" value="Lactamase_B"/>
    <property type="match status" value="1"/>
</dbReference>
<dbReference type="EMBL" id="AMZY02000017">
    <property type="protein sequence ID" value="EMS31873.1"/>
    <property type="molecule type" value="Genomic_DNA"/>
</dbReference>
<dbReference type="SMART" id="SM00849">
    <property type="entry name" value="Lactamase_B"/>
    <property type="match status" value="1"/>
</dbReference>
<organism evidence="3 4">
    <name type="scientific">Mariniradius saccharolyticus AK6</name>
    <dbReference type="NCBI Taxonomy" id="1239962"/>
    <lineage>
        <taxon>Bacteria</taxon>
        <taxon>Pseudomonadati</taxon>
        <taxon>Bacteroidota</taxon>
        <taxon>Cytophagia</taxon>
        <taxon>Cytophagales</taxon>
        <taxon>Cyclobacteriaceae</taxon>
        <taxon>Mariniradius</taxon>
    </lineage>
</organism>
<protein>
    <submittedName>
        <fullName evidence="3">Metallo-beta-lactamase family protein</fullName>
    </submittedName>
</protein>
<dbReference type="PANTHER" id="PTHR43084:SF1">
    <property type="entry name" value="PERSULFIDE DIOXYGENASE ETHE1, MITOCHONDRIAL"/>
    <property type="match status" value="1"/>
</dbReference>
<dbReference type="Gene3D" id="3.40.250.10">
    <property type="entry name" value="Rhodanese-like domain"/>
    <property type="match status" value="2"/>
</dbReference>
<dbReference type="InterPro" id="IPR044528">
    <property type="entry name" value="POD-like_MBL-fold"/>
</dbReference>
<dbReference type="GO" id="GO:0050313">
    <property type="term" value="F:sulfur dioxygenase activity"/>
    <property type="evidence" value="ECO:0007669"/>
    <property type="project" value="InterPro"/>
</dbReference>
<dbReference type="CDD" id="cd00158">
    <property type="entry name" value="RHOD"/>
    <property type="match status" value="2"/>
</dbReference>
<evidence type="ECO:0000313" key="3">
    <source>
        <dbReference type="EMBL" id="EMS31873.1"/>
    </source>
</evidence>
<dbReference type="eggNOG" id="COG0607">
    <property type="taxonomic scope" value="Bacteria"/>
</dbReference>
<dbReference type="PROSITE" id="PS50206">
    <property type="entry name" value="RHODANESE_3"/>
    <property type="match status" value="2"/>
</dbReference>
<dbReference type="InterPro" id="IPR001763">
    <property type="entry name" value="Rhodanese-like_dom"/>
</dbReference>
<feature type="domain" description="Rhodanese" evidence="2">
    <location>
        <begin position="385"/>
        <end position="473"/>
    </location>
</feature>
<dbReference type="PANTHER" id="PTHR43084">
    <property type="entry name" value="PERSULFIDE DIOXYGENASE ETHE1"/>
    <property type="match status" value="1"/>
</dbReference>
<dbReference type="SMART" id="SM00450">
    <property type="entry name" value="RHOD"/>
    <property type="match status" value="2"/>
</dbReference>
<dbReference type="GO" id="GO:0046872">
    <property type="term" value="F:metal ion binding"/>
    <property type="evidence" value="ECO:0007669"/>
    <property type="project" value="UniProtKB-KW"/>
</dbReference>
<name>M7XBC6_9BACT</name>
<dbReference type="Gene3D" id="3.60.15.10">
    <property type="entry name" value="Ribonuclease Z/Hydroxyacylglutathione hydrolase-like"/>
    <property type="match status" value="1"/>
</dbReference>
<proteinExistence type="predicted"/>
<dbReference type="InterPro" id="IPR001279">
    <property type="entry name" value="Metallo-B-lactamas"/>
</dbReference>
<dbReference type="GO" id="GO:0070813">
    <property type="term" value="P:hydrogen sulfide metabolic process"/>
    <property type="evidence" value="ECO:0007669"/>
    <property type="project" value="TreeGrafter"/>
</dbReference>
<reference evidence="3" key="1">
    <citation type="submission" date="2013-01" db="EMBL/GenBank/DDBJ databases">
        <title>Genome assembly of Mariniradius saccharolyticus AK6.</title>
        <authorList>
            <person name="Vaidya B."/>
            <person name="Khatri I."/>
            <person name="Tanuku N.R.S."/>
            <person name="Subramanian S."/>
            <person name="Pinnaka A."/>
        </authorList>
    </citation>
    <scope>NUCLEOTIDE SEQUENCE [LARGE SCALE GENOMIC DNA]</scope>
    <source>
        <strain evidence="3">AK6</strain>
    </source>
</reference>
<dbReference type="InParanoid" id="M7XBC6"/>
<evidence type="ECO:0000259" key="2">
    <source>
        <dbReference type="PROSITE" id="PS50206"/>
    </source>
</evidence>
<dbReference type="CDD" id="cd07724">
    <property type="entry name" value="POD-like_MBL-fold"/>
    <property type="match status" value="1"/>
</dbReference>
<dbReference type="eggNOG" id="COG0491">
    <property type="taxonomic scope" value="Bacteria"/>
</dbReference>
<accession>M7XBC6</accession>
<evidence type="ECO:0000313" key="4">
    <source>
        <dbReference type="Proteomes" id="UP000010953"/>
    </source>
</evidence>
<comment type="caution">
    <text evidence="3">The sequence shown here is derived from an EMBL/GenBank/DDBJ whole genome shotgun (WGS) entry which is preliminary data.</text>
</comment>
<dbReference type="GO" id="GO:0006749">
    <property type="term" value="P:glutathione metabolic process"/>
    <property type="evidence" value="ECO:0007669"/>
    <property type="project" value="InterPro"/>
</dbReference>
<dbReference type="STRING" id="1239962.C943_01832"/>
<dbReference type="FunFam" id="3.60.15.10:FF:000030">
    <property type="entry name" value="Metallo-beta-lactamase family protein"/>
    <property type="match status" value="1"/>
</dbReference>
<keyword evidence="1" id="KW-0479">Metal-binding</keyword>
<dbReference type="Proteomes" id="UP000010953">
    <property type="component" value="Unassembled WGS sequence"/>
</dbReference>
<dbReference type="InterPro" id="IPR036873">
    <property type="entry name" value="Rhodanese-like_dom_sf"/>
</dbReference>
<dbReference type="InterPro" id="IPR051682">
    <property type="entry name" value="Mito_Persulfide_Diox"/>
</dbReference>